<name>A0A1Y5F809_9BACT</name>
<evidence type="ECO:0000256" key="1">
    <source>
        <dbReference type="ARBA" id="ARBA00022553"/>
    </source>
</evidence>
<dbReference type="InterPro" id="IPR011006">
    <property type="entry name" value="CheY-like_superfamily"/>
</dbReference>
<evidence type="ECO:0000313" key="5">
    <source>
        <dbReference type="EMBL" id="OUR95331.1"/>
    </source>
</evidence>
<dbReference type="InterPro" id="IPR050595">
    <property type="entry name" value="Bact_response_regulator"/>
</dbReference>
<keyword evidence="2" id="KW-0902">Two-component regulatory system</keyword>
<organism evidence="5 6">
    <name type="scientific">Halobacteriovorax marinus</name>
    <dbReference type="NCBI Taxonomy" id="97084"/>
    <lineage>
        <taxon>Bacteria</taxon>
        <taxon>Pseudomonadati</taxon>
        <taxon>Bdellovibrionota</taxon>
        <taxon>Bacteriovoracia</taxon>
        <taxon>Bacteriovoracales</taxon>
        <taxon>Halobacteriovoraceae</taxon>
        <taxon>Halobacteriovorax</taxon>
    </lineage>
</organism>
<dbReference type="PROSITE" id="PS50110">
    <property type="entry name" value="RESPONSE_REGULATORY"/>
    <property type="match status" value="1"/>
</dbReference>
<feature type="domain" description="Response regulatory" evidence="4">
    <location>
        <begin position="142"/>
        <end position="262"/>
    </location>
</feature>
<dbReference type="Proteomes" id="UP000196531">
    <property type="component" value="Unassembled WGS sequence"/>
</dbReference>
<gene>
    <name evidence="5" type="ORF">A9Q84_15960</name>
</gene>
<dbReference type="SMART" id="SM00448">
    <property type="entry name" value="REC"/>
    <property type="match status" value="1"/>
</dbReference>
<evidence type="ECO:0000313" key="6">
    <source>
        <dbReference type="Proteomes" id="UP000196531"/>
    </source>
</evidence>
<dbReference type="Gene3D" id="3.40.50.2300">
    <property type="match status" value="2"/>
</dbReference>
<proteinExistence type="predicted"/>
<dbReference type="AlphaFoldDB" id="A0A1Y5F809"/>
<evidence type="ECO:0000259" key="4">
    <source>
        <dbReference type="PROSITE" id="PS50110"/>
    </source>
</evidence>
<sequence>MNKYSFILQVGSSELSTYMNQLLKDENDYKSVTANSYNGATRKLENQTFSTAILEHKVKSLDAMQMYNYIREKLPIIPICIIVSNDKIELFNSLKNLDCNLEIISKPLKDDDSKHFSECLIKFVHSVRSRDVELSNLLKFSRFLVVDDAKINRVYLKDFIQTYFTSDKVKIDEAEDGIQAIKKIKENTYDIVLLDFTMPKIEGDDILRIIRKKYSKTELPVIVISAQDNLEKVKELITAGVNDYVPRPIDHDILLSKISRTLKRCA</sequence>
<dbReference type="SUPFAM" id="SSF52172">
    <property type="entry name" value="CheY-like"/>
    <property type="match status" value="2"/>
</dbReference>
<dbReference type="GO" id="GO:0000160">
    <property type="term" value="P:phosphorelay signal transduction system"/>
    <property type="evidence" value="ECO:0007669"/>
    <property type="project" value="UniProtKB-KW"/>
</dbReference>
<feature type="modified residue" description="4-aspartylphosphate" evidence="3">
    <location>
        <position position="195"/>
    </location>
</feature>
<reference evidence="6" key="1">
    <citation type="journal article" date="2017" name="Proc. Natl. Acad. Sci. U.S.A.">
        <title>Simulation of Deepwater Horizon oil plume reveals substrate specialization within a complex community of hydrocarbon-degraders.</title>
        <authorList>
            <person name="Hu P."/>
            <person name="Dubinsky E.A."/>
            <person name="Probst A.J."/>
            <person name="Wang J."/>
            <person name="Sieber C.M.K."/>
            <person name="Tom L.M."/>
            <person name="Gardinali P."/>
            <person name="Banfield J.F."/>
            <person name="Atlas R.M."/>
            <person name="Andersen G.L."/>
        </authorList>
    </citation>
    <scope>NUCLEOTIDE SEQUENCE [LARGE SCALE GENOMIC DNA]</scope>
</reference>
<evidence type="ECO:0000256" key="2">
    <source>
        <dbReference type="ARBA" id="ARBA00023012"/>
    </source>
</evidence>
<comment type="caution">
    <text evidence="5">The sequence shown here is derived from an EMBL/GenBank/DDBJ whole genome shotgun (WGS) entry which is preliminary data.</text>
</comment>
<dbReference type="Pfam" id="PF00072">
    <property type="entry name" value="Response_reg"/>
    <property type="match status" value="1"/>
</dbReference>
<evidence type="ECO:0000256" key="3">
    <source>
        <dbReference type="PROSITE-ProRule" id="PRU00169"/>
    </source>
</evidence>
<protein>
    <recommendedName>
        <fullName evidence="4">Response regulatory domain-containing protein</fullName>
    </recommendedName>
</protein>
<dbReference type="PANTHER" id="PTHR44591">
    <property type="entry name" value="STRESS RESPONSE REGULATOR PROTEIN 1"/>
    <property type="match status" value="1"/>
</dbReference>
<dbReference type="EMBL" id="MAAO01000008">
    <property type="protein sequence ID" value="OUR95331.1"/>
    <property type="molecule type" value="Genomic_DNA"/>
</dbReference>
<dbReference type="InterPro" id="IPR001789">
    <property type="entry name" value="Sig_transdc_resp-reg_receiver"/>
</dbReference>
<accession>A0A1Y5F809</accession>
<dbReference type="PANTHER" id="PTHR44591:SF14">
    <property type="entry name" value="PROTEIN PILG"/>
    <property type="match status" value="1"/>
</dbReference>
<keyword evidence="1 3" id="KW-0597">Phosphoprotein</keyword>